<protein>
    <submittedName>
        <fullName evidence="3">Isoprenoid synthase domain-containing protein</fullName>
    </submittedName>
</protein>
<evidence type="ECO:0000256" key="2">
    <source>
        <dbReference type="ARBA" id="ARBA00023239"/>
    </source>
</evidence>
<name>A0AAD7MR46_9AGAR</name>
<dbReference type="InterPro" id="IPR008949">
    <property type="entry name" value="Isoprenoid_synthase_dom_sf"/>
</dbReference>
<dbReference type="Gene3D" id="1.10.600.10">
    <property type="entry name" value="Farnesyl Diphosphate Synthase"/>
    <property type="match status" value="1"/>
</dbReference>
<comment type="similarity">
    <text evidence="1">Belongs to the trichodiene synthase family.</text>
</comment>
<dbReference type="SFLD" id="SFLDG01021">
    <property type="entry name" value="Trichodiene_Synthase_Like"/>
    <property type="match status" value="1"/>
</dbReference>
<evidence type="ECO:0000313" key="4">
    <source>
        <dbReference type="Proteomes" id="UP001215280"/>
    </source>
</evidence>
<dbReference type="GO" id="GO:0016838">
    <property type="term" value="F:carbon-oxygen lyase activity, acting on phosphates"/>
    <property type="evidence" value="ECO:0007669"/>
    <property type="project" value="InterPro"/>
</dbReference>
<keyword evidence="2" id="KW-0456">Lyase</keyword>
<dbReference type="SFLD" id="SFLDS00005">
    <property type="entry name" value="Isoprenoid_Synthase_Type_I"/>
    <property type="match status" value="1"/>
</dbReference>
<comment type="caution">
    <text evidence="3">The sequence shown here is derived from an EMBL/GenBank/DDBJ whole genome shotgun (WGS) entry which is preliminary data.</text>
</comment>
<gene>
    <name evidence="3" type="ORF">DFH07DRAFT_945600</name>
</gene>
<dbReference type="EMBL" id="JARJLG010000198">
    <property type="protein sequence ID" value="KAJ7729390.1"/>
    <property type="molecule type" value="Genomic_DNA"/>
</dbReference>
<evidence type="ECO:0000256" key="1">
    <source>
        <dbReference type="ARBA" id="ARBA00007946"/>
    </source>
</evidence>
<keyword evidence="4" id="KW-1185">Reference proteome</keyword>
<dbReference type="Proteomes" id="UP001215280">
    <property type="component" value="Unassembled WGS sequence"/>
</dbReference>
<proteinExistence type="inferred from homology"/>
<organism evidence="3 4">
    <name type="scientific">Mycena maculata</name>
    <dbReference type="NCBI Taxonomy" id="230809"/>
    <lineage>
        <taxon>Eukaryota</taxon>
        <taxon>Fungi</taxon>
        <taxon>Dikarya</taxon>
        <taxon>Basidiomycota</taxon>
        <taxon>Agaricomycotina</taxon>
        <taxon>Agaricomycetes</taxon>
        <taxon>Agaricomycetidae</taxon>
        <taxon>Agaricales</taxon>
        <taxon>Marasmiineae</taxon>
        <taxon>Mycenaceae</taxon>
        <taxon>Mycena</taxon>
    </lineage>
</organism>
<accession>A0AAD7MR46</accession>
<dbReference type="AlphaFoldDB" id="A0AAD7MR46"/>
<sequence>MMEVREVYNPLAFSTECHQDYPAPTPTKFSTSPRTMSTASNQAASLRRLFTDIGYSYKPLLQSDASYWEPFHAWMLDTLAPKCSWSPKQLVELEHSAGSLSERIYPYATMHIKHLFAKVTAIAIIIDDSIEDQVIYEDIVQFSHRVYLGVEQPNGLLALYHASIKELSDAYGNDAVVRGLAVVPWINFIDACLIEKDIFTQAVEASAVGKIPGGPIKNFEGLALKFPHYLRSKNGLGEAYAAGIFQTTDGQNLPVKKYIRAVPDMSFFFEAMNDLLSFHKEELAGETYNLIHLRTRALSSSGVHGSGISGEWTLYDTFGLLCDELVEATRRIDGLLRVEECERKARGESELNDLDEVDVALAKQWRGWRDGYISWHFECRRYKLDSMRTAVFGDALP</sequence>
<evidence type="ECO:0000313" key="3">
    <source>
        <dbReference type="EMBL" id="KAJ7729390.1"/>
    </source>
</evidence>
<dbReference type="InterPro" id="IPR024652">
    <property type="entry name" value="Trichodiene_synth"/>
</dbReference>
<dbReference type="SUPFAM" id="SSF48576">
    <property type="entry name" value="Terpenoid synthases"/>
    <property type="match status" value="1"/>
</dbReference>
<reference evidence="3" key="1">
    <citation type="submission" date="2023-03" db="EMBL/GenBank/DDBJ databases">
        <title>Massive genome expansion in bonnet fungi (Mycena s.s.) driven by repeated elements and novel gene families across ecological guilds.</title>
        <authorList>
            <consortium name="Lawrence Berkeley National Laboratory"/>
            <person name="Harder C.B."/>
            <person name="Miyauchi S."/>
            <person name="Viragh M."/>
            <person name="Kuo A."/>
            <person name="Thoen E."/>
            <person name="Andreopoulos B."/>
            <person name="Lu D."/>
            <person name="Skrede I."/>
            <person name="Drula E."/>
            <person name="Henrissat B."/>
            <person name="Morin E."/>
            <person name="Kohler A."/>
            <person name="Barry K."/>
            <person name="LaButti K."/>
            <person name="Morin E."/>
            <person name="Salamov A."/>
            <person name="Lipzen A."/>
            <person name="Mereny Z."/>
            <person name="Hegedus B."/>
            <person name="Baldrian P."/>
            <person name="Stursova M."/>
            <person name="Weitz H."/>
            <person name="Taylor A."/>
            <person name="Grigoriev I.V."/>
            <person name="Nagy L.G."/>
            <person name="Martin F."/>
            <person name="Kauserud H."/>
        </authorList>
    </citation>
    <scope>NUCLEOTIDE SEQUENCE</scope>
    <source>
        <strain evidence="3">CBHHK188m</strain>
    </source>
</reference>